<feature type="chain" id="PRO_5002697282" evidence="2">
    <location>
        <begin position="21"/>
        <end position="355"/>
    </location>
</feature>
<name>A6N3X1_STRPU</name>
<feature type="region of interest" description="Disordered" evidence="1">
    <location>
        <begin position="24"/>
        <end position="336"/>
    </location>
</feature>
<organism evidence="3">
    <name type="scientific">Strongylocentrotus purpuratus</name>
    <name type="common">Purple sea urchin</name>
    <dbReference type="NCBI Taxonomy" id="7668"/>
    <lineage>
        <taxon>Eukaryota</taxon>
        <taxon>Metazoa</taxon>
        <taxon>Echinodermata</taxon>
        <taxon>Eleutherozoa</taxon>
        <taxon>Echinozoa</taxon>
        <taxon>Echinoidea</taxon>
        <taxon>Euechinoidea</taxon>
        <taxon>Echinacea</taxon>
        <taxon>Camarodonta</taxon>
        <taxon>Echinidea</taxon>
        <taxon>Strongylocentrotidae</taxon>
        <taxon>Strongylocentrotus</taxon>
    </lineage>
</organism>
<feature type="compositionally biased region" description="Basic and acidic residues" evidence="1">
    <location>
        <begin position="283"/>
        <end position="302"/>
    </location>
</feature>
<sequence>MVKVTLIVAIVAALAISAHAQRDYNERRGNENGRERGQGRFGGRPGGMQMDGRRQDGGPMGGRRFDGPGFGAPQMDGRRQNGGPMGGRRFDGPGFGGSRPDGAGGRPFFGQGGRRGDGEEETDAAQQIGDGLGGSDRFDGLRRGHHGHRQGPPQDRPEEQPFGQRNYSSEEDGRPHPHHHRHHGHHRHHHHHNQTEGHQGHNETGDQDQDKPIDTRPFRFNHFGRKPFGGRPFGRRNHTEGHQGHNETGDHPHRHHNKTGDGDQDRPMFESRPFRFNPYGRKPFGDRLFGRRNGTEEGSPRRDGHRRPYGNRGRWGENESEEKEHPTTESVTTSPPAEVVEIAFNEEDVNVVAEV</sequence>
<feature type="compositionally biased region" description="Basic and acidic residues" evidence="1">
    <location>
        <begin position="193"/>
        <end position="217"/>
    </location>
</feature>
<evidence type="ECO:0000256" key="1">
    <source>
        <dbReference type="SAM" id="MobiDB-lite"/>
    </source>
</evidence>
<proteinExistence type="predicted"/>
<accession>A6N3X1</accession>
<feature type="signal peptide" evidence="2">
    <location>
        <begin position="1"/>
        <end position="20"/>
    </location>
</feature>
<dbReference type="EMBL" id="EF607651">
    <property type="protein sequence ID" value="ABR22345.1"/>
    <property type="molecule type" value="Genomic_DNA"/>
</dbReference>
<feature type="compositionally biased region" description="Gly residues" evidence="1">
    <location>
        <begin position="93"/>
        <end position="113"/>
    </location>
</feature>
<evidence type="ECO:0000313" key="3">
    <source>
        <dbReference type="EMBL" id="ABR22345.1"/>
    </source>
</evidence>
<keyword evidence="2" id="KW-0732">Signal</keyword>
<feature type="compositionally biased region" description="Basic and acidic residues" evidence="1">
    <location>
        <begin position="314"/>
        <end position="327"/>
    </location>
</feature>
<protein>
    <submittedName>
        <fullName evidence="3">185/333 C3 alpha</fullName>
    </submittedName>
</protein>
<feature type="compositionally biased region" description="Basic residues" evidence="1">
    <location>
        <begin position="176"/>
        <end position="192"/>
    </location>
</feature>
<feature type="compositionally biased region" description="Basic and acidic residues" evidence="1">
    <location>
        <begin position="258"/>
        <end position="273"/>
    </location>
</feature>
<feature type="compositionally biased region" description="Basic and acidic residues" evidence="1">
    <location>
        <begin position="237"/>
        <end position="251"/>
    </location>
</feature>
<feature type="compositionally biased region" description="Basic and acidic residues" evidence="1">
    <location>
        <begin position="24"/>
        <end position="38"/>
    </location>
</feature>
<dbReference type="AlphaFoldDB" id="A6N3X1"/>
<reference evidence="3" key="1">
    <citation type="journal article" date="2007" name="BMC Mol. Biol.">
        <title>Extraordinary diversity among members of the large gene family, 185/333, from the purple sea urchin, Strongylocentrotus purpuratus.</title>
        <authorList>
            <person name="Buckley K.M."/>
            <person name="Smith L.C."/>
        </authorList>
    </citation>
    <scope>NUCLEOTIDE SEQUENCE</scope>
    <source>
        <strain evidence="3">Animal #10</strain>
    </source>
</reference>
<evidence type="ECO:0000256" key="2">
    <source>
        <dbReference type="SAM" id="SignalP"/>
    </source>
</evidence>